<dbReference type="PROSITE" id="PS01121">
    <property type="entry name" value="CASPASE_HIS"/>
    <property type="match status" value="1"/>
</dbReference>
<dbReference type="GO" id="GO:0006915">
    <property type="term" value="P:apoptotic process"/>
    <property type="evidence" value="ECO:0007669"/>
    <property type="project" value="UniProtKB-KW"/>
</dbReference>
<proteinExistence type="inferred from homology"/>
<dbReference type="GO" id="GO:0006508">
    <property type="term" value="P:proteolysis"/>
    <property type="evidence" value="ECO:0007669"/>
    <property type="project" value="UniProtKB-KW"/>
</dbReference>
<dbReference type="InterPro" id="IPR011029">
    <property type="entry name" value="DEATH-like_dom_sf"/>
</dbReference>
<evidence type="ECO:0000256" key="5">
    <source>
        <dbReference type="ARBA" id="ARBA00022807"/>
    </source>
</evidence>
<evidence type="ECO:0000256" key="3">
    <source>
        <dbReference type="ARBA" id="ARBA00022703"/>
    </source>
</evidence>
<dbReference type="PROSITE" id="PS50207">
    <property type="entry name" value="CASPASE_P10"/>
    <property type="match status" value="1"/>
</dbReference>
<dbReference type="Gene3D" id="3.40.50.1460">
    <property type="match status" value="1"/>
</dbReference>
<dbReference type="Gene3D" id="1.10.533.10">
    <property type="entry name" value="Death Domain, Fas"/>
    <property type="match status" value="1"/>
</dbReference>
<feature type="compositionally biased region" description="Polar residues" evidence="9">
    <location>
        <begin position="455"/>
        <end position="470"/>
    </location>
</feature>
<evidence type="ECO:0008006" key="15">
    <source>
        <dbReference type="Google" id="ProtNLM"/>
    </source>
</evidence>
<dbReference type="PANTHER" id="PTHR47901">
    <property type="entry name" value="CASPASE RECRUITMENT DOMAIN-CONTAINING PROTEIN 18"/>
    <property type="match status" value="1"/>
</dbReference>
<reference evidence="13 14" key="1">
    <citation type="submission" date="2018-04" db="EMBL/GenBank/DDBJ databases">
        <title>The genome of golden apple snail Pomacea canaliculata provides insight into stress tolerance and invasive adaptation.</title>
        <authorList>
            <person name="Liu C."/>
            <person name="Liu B."/>
            <person name="Ren Y."/>
            <person name="Zhang Y."/>
            <person name="Wang H."/>
            <person name="Li S."/>
            <person name="Jiang F."/>
            <person name="Yin L."/>
            <person name="Zhang G."/>
            <person name="Qian W."/>
            <person name="Fan W."/>
        </authorList>
    </citation>
    <scope>NUCLEOTIDE SEQUENCE [LARGE SCALE GENOMIC DNA]</scope>
    <source>
        <strain evidence="13">SZHN2017</strain>
        <tissue evidence="13">Muscle</tissue>
    </source>
</reference>
<feature type="domain" description="CARD" evidence="12">
    <location>
        <begin position="1"/>
        <end position="92"/>
    </location>
</feature>
<keyword evidence="6" id="KW-0865">Zymogen</keyword>
<evidence type="ECO:0000313" key="13">
    <source>
        <dbReference type="EMBL" id="PVD35334.1"/>
    </source>
</evidence>
<dbReference type="InterPro" id="IPR015917">
    <property type="entry name" value="Pept_C14A"/>
</dbReference>
<dbReference type="PROSITE" id="PS01122">
    <property type="entry name" value="CASPASE_CYS"/>
    <property type="match status" value="1"/>
</dbReference>
<dbReference type="PROSITE" id="PS50209">
    <property type="entry name" value="CARD"/>
    <property type="match status" value="1"/>
</dbReference>
<keyword evidence="4" id="KW-0378">Hydrolase</keyword>
<dbReference type="Pfam" id="PF00656">
    <property type="entry name" value="Peptidase_C14"/>
    <property type="match status" value="1"/>
</dbReference>
<evidence type="ECO:0000256" key="6">
    <source>
        <dbReference type="ARBA" id="ARBA00023145"/>
    </source>
</evidence>
<keyword evidence="2" id="KW-0645">Protease</keyword>
<keyword evidence="3" id="KW-0053">Apoptosis</keyword>
<dbReference type="InterPro" id="IPR002398">
    <property type="entry name" value="Pept_C14"/>
</dbReference>
<sequence>MDPEHKHRLQIAWAQLLETVGNVIGVVDGLFAKKVITRAMKERIMQGHTVDSDKLRALMDLLPKRGPEAFDAFYDVLIEQGEFEAADVLKPELRDKHKALSPPHPAVGIQETAVSLIIDDDLPEKWPDPSVHDPVRTKVVPVTEEGMRQNFANALAGSKSIFPLWRKTRGIFLLIDNNNFKDARTAGLDLGDRDGTNFDRLALDMLFRQLDFDVIVEKDCKAQEIADAVQREAGKSHLNFDCFVCAILTHGERDIIYGVDGNKLLLDEIIAFVDGEKCPTLIDKPKIFFIQACQGKKKDKGAGMVEQSSAAGDKPADDSISNIISRVINLRMQTEQHDAELEKRTGTKSDIFLAMATVPDFVSWRNTNHGTWFIQAVVFIFSTLCHKYDLLSLMTKVNNLVSRAETKEERYKQVSEFKSSLTKTFYFFPGLTKEVSSQLMTSSSDGRQTAHVHPQQPQQPEDTSSSVMYG</sequence>
<dbReference type="OrthoDB" id="6286214at2759"/>
<dbReference type="InterPro" id="IPR011600">
    <property type="entry name" value="Pept_C14_caspase"/>
</dbReference>
<evidence type="ECO:0000259" key="11">
    <source>
        <dbReference type="PROSITE" id="PS50208"/>
    </source>
</evidence>
<feature type="active site" evidence="7">
    <location>
        <position position="250"/>
    </location>
</feature>
<dbReference type="Pfam" id="PF00619">
    <property type="entry name" value="CARD"/>
    <property type="match status" value="1"/>
</dbReference>
<dbReference type="SMART" id="SM00115">
    <property type="entry name" value="CASc"/>
    <property type="match status" value="1"/>
</dbReference>
<dbReference type="SMART" id="SM00114">
    <property type="entry name" value="CARD"/>
    <property type="match status" value="1"/>
</dbReference>
<dbReference type="GO" id="GO:0004197">
    <property type="term" value="F:cysteine-type endopeptidase activity"/>
    <property type="evidence" value="ECO:0007669"/>
    <property type="project" value="InterPro"/>
</dbReference>
<evidence type="ECO:0000256" key="2">
    <source>
        <dbReference type="ARBA" id="ARBA00022670"/>
    </source>
</evidence>
<dbReference type="InterPro" id="IPR001309">
    <property type="entry name" value="Pept_C14_p20"/>
</dbReference>
<dbReference type="AlphaFoldDB" id="A0A2T7PPH9"/>
<dbReference type="OMA" id="VCYANTP"/>
<evidence type="ECO:0000259" key="10">
    <source>
        <dbReference type="PROSITE" id="PS50207"/>
    </source>
</evidence>
<keyword evidence="14" id="KW-1185">Reference proteome</keyword>
<organism evidence="13 14">
    <name type="scientific">Pomacea canaliculata</name>
    <name type="common">Golden apple snail</name>
    <dbReference type="NCBI Taxonomy" id="400727"/>
    <lineage>
        <taxon>Eukaryota</taxon>
        <taxon>Metazoa</taxon>
        <taxon>Spiralia</taxon>
        <taxon>Lophotrochozoa</taxon>
        <taxon>Mollusca</taxon>
        <taxon>Gastropoda</taxon>
        <taxon>Caenogastropoda</taxon>
        <taxon>Architaenioglossa</taxon>
        <taxon>Ampullarioidea</taxon>
        <taxon>Ampullariidae</taxon>
        <taxon>Pomacea</taxon>
    </lineage>
</organism>
<evidence type="ECO:0000313" key="14">
    <source>
        <dbReference type="Proteomes" id="UP000245119"/>
    </source>
</evidence>
<evidence type="ECO:0000256" key="8">
    <source>
        <dbReference type="RuleBase" id="RU003971"/>
    </source>
</evidence>
<evidence type="ECO:0000256" key="7">
    <source>
        <dbReference type="PIRSR" id="PIRSR038001-1"/>
    </source>
</evidence>
<keyword evidence="5" id="KW-0788">Thiol protease</keyword>
<evidence type="ECO:0000256" key="9">
    <source>
        <dbReference type="SAM" id="MobiDB-lite"/>
    </source>
</evidence>
<dbReference type="Proteomes" id="UP000245119">
    <property type="component" value="Linkage Group LG2"/>
</dbReference>
<evidence type="ECO:0000259" key="12">
    <source>
        <dbReference type="PROSITE" id="PS50209"/>
    </source>
</evidence>
<dbReference type="PROSITE" id="PS50208">
    <property type="entry name" value="CASPASE_P20"/>
    <property type="match status" value="1"/>
</dbReference>
<protein>
    <recommendedName>
        <fullName evidence="15">Caspase-2</fullName>
    </recommendedName>
</protein>
<dbReference type="CDD" id="cd00032">
    <property type="entry name" value="CASc"/>
    <property type="match status" value="1"/>
</dbReference>
<dbReference type="SUPFAM" id="SSF52129">
    <property type="entry name" value="Caspase-like"/>
    <property type="match status" value="1"/>
</dbReference>
<dbReference type="PIRSF" id="PIRSF038001">
    <property type="entry name" value="Caspase_ICE"/>
    <property type="match status" value="1"/>
</dbReference>
<feature type="domain" description="Caspase family p10" evidence="10">
    <location>
        <begin position="341"/>
        <end position="429"/>
    </location>
</feature>
<feature type="domain" description="Caspase family p20" evidence="11">
    <location>
        <begin position="168"/>
        <end position="297"/>
    </location>
</feature>
<dbReference type="PANTHER" id="PTHR47901:SF8">
    <property type="entry name" value="CASPASE-3"/>
    <property type="match status" value="1"/>
</dbReference>
<evidence type="ECO:0000256" key="4">
    <source>
        <dbReference type="ARBA" id="ARBA00022801"/>
    </source>
</evidence>
<dbReference type="InterPro" id="IPR002138">
    <property type="entry name" value="Pept_C14_p10"/>
</dbReference>
<dbReference type="InterPro" id="IPR001315">
    <property type="entry name" value="CARD"/>
</dbReference>
<dbReference type="SUPFAM" id="SSF47986">
    <property type="entry name" value="DEATH domain"/>
    <property type="match status" value="1"/>
</dbReference>
<dbReference type="InterPro" id="IPR033139">
    <property type="entry name" value="Caspase_cys_AS"/>
</dbReference>
<dbReference type="InterPro" id="IPR029030">
    <property type="entry name" value="Caspase-like_dom_sf"/>
</dbReference>
<dbReference type="PRINTS" id="PR00376">
    <property type="entry name" value="IL1BCENZYME"/>
</dbReference>
<comment type="similarity">
    <text evidence="1 8">Belongs to the peptidase C14A family.</text>
</comment>
<feature type="region of interest" description="Disordered" evidence="9">
    <location>
        <begin position="439"/>
        <end position="470"/>
    </location>
</feature>
<dbReference type="GO" id="GO:0042981">
    <property type="term" value="P:regulation of apoptotic process"/>
    <property type="evidence" value="ECO:0007669"/>
    <property type="project" value="InterPro"/>
</dbReference>
<dbReference type="InterPro" id="IPR016129">
    <property type="entry name" value="Caspase_his_AS"/>
</dbReference>
<gene>
    <name evidence="13" type="ORF">C0Q70_02294</name>
</gene>
<comment type="caution">
    <text evidence="13">The sequence shown here is derived from an EMBL/GenBank/DDBJ whole genome shotgun (WGS) entry which is preliminary data.</text>
</comment>
<feature type="active site" evidence="7">
    <location>
        <position position="293"/>
    </location>
</feature>
<dbReference type="CDD" id="cd01671">
    <property type="entry name" value="CARD"/>
    <property type="match status" value="1"/>
</dbReference>
<evidence type="ECO:0000256" key="1">
    <source>
        <dbReference type="ARBA" id="ARBA00010134"/>
    </source>
</evidence>
<name>A0A2T7PPH9_POMCA</name>
<accession>A0A2T7PPH9</accession>
<dbReference type="STRING" id="400727.A0A2T7PPH9"/>
<dbReference type="EMBL" id="PZQS01000002">
    <property type="protein sequence ID" value="PVD35334.1"/>
    <property type="molecule type" value="Genomic_DNA"/>
</dbReference>